<keyword evidence="2" id="KW-0805">Transcription regulation</keyword>
<evidence type="ECO:0000256" key="5">
    <source>
        <dbReference type="ARBA" id="ARBA00023163"/>
    </source>
</evidence>
<dbReference type="Proteomes" id="UP000289954">
    <property type="component" value="Unassembled WGS sequence"/>
</dbReference>
<organism evidence="8 9">
    <name type="scientific">Cellulomonas biazotea</name>
    <dbReference type="NCBI Taxonomy" id="1709"/>
    <lineage>
        <taxon>Bacteria</taxon>
        <taxon>Bacillati</taxon>
        <taxon>Actinomycetota</taxon>
        <taxon>Actinomycetes</taxon>
        <taxon>Micrococcales</taxon>
        <taxon>Cellulomonadaceae</taxon>
        <taxon>Cellulomonas</taxon>
    </lineage>
</organism>
<protein>
    <submittedName>
        <fullName evidence="8">RNA polymerase sigma24 factor</fullName>
    </submittedName>
</protein>
<dbReference type="GO" id="GO:0006352">
    <property type="term" value="P:DNA-templated transcription initiation"/>
    <property type="evidence" value="ECO:0007669"/>
    <property type="project" value="InterPro"/>
</dbReference>
<evidence type="ECO:0000313" key="8">
    <source>
        <dbReference type="EMBL" id="GCE78458.1"/>
    </source>
</evidence>
<dbReference type="PANTHER" id="PTHR43133:SF50">
    <property type="entry name" value="ECF RNA POLYMERASE SIGMA FACTOR SIGM"/>
    <property type="match status" value="1"/>
</dbReference>
<dbReference type="CDD" id="cd06171">
    <property type="entry name" value="Sigma70_r4"/>
    <property type="match status" value="1"/>
</dbReference>
<name>A0A402DWF8_9CELL</name>
<dbReference type="InterPro" id="IPR013324">
    <property type="entry name" value="RNA_pol_sigma_r3/r4-like"/>
</dbReference>
<comment type="caution">
    <text evidence="8">The sequence shown here is derived from an EMBL/GenBank/DDBJ whole genome shotgun (WGS) entry which is preliminary data.</text>
</comment>
<dbReference type="InterPro" id="IPR014284">
    <property type="entry name" value="RNA_pol_sigma-70_dom"/>
</dbReference>
<dbReference type="OrthoDB" id="3688906at2"/>
<evidence type="ECO:0000256" key="4">
    <source>
        <dbReference type="ARBA" id="ARBA00023125"/>
    </source>
</evidence>
<feature type="domain" description="RNA polymerase sigma factor 70 region 4 type 2" evidence="7">
    <location>
        <begin position="105"/>
        <end position="155"/>
    </location>
</feature>
<evidence type="ECO:0000256" key="1">
    <source>
        <dbReference type="ARBA" id="ARBA00010641"/>
    </source>
</evidence>
<dbReference type="GO" id="GO:0003677">
    <property type="term" value="F:DNA binding"/>
    <property type="evidence" value="ECO:0007669"/>
    <property type="project" value="UniProtKB-KW"/>
</dbReference>
<dbReference type="InterPro" id="IPR036388">
    <property type="entry name" value="WH-like_DNA-bd_sf"/>
</dbReference>
<dbReference type="Pfam" id="PF08281">
    <property type="entry name" value="Sigma70_r4_2"/>
    <property type="match status" value="1"/>
</dbReference>
<evidence type="ECO:0000256" key="3">
    <source>
        <dbReference type="ARBA" id="ARBA00023082"/>
    </source>
</evidence>
<dbReference type="Gene3D" id="1.10.1740.10">
    <property type="match status" value="1"/>
</dbReference>
<dbReference type="InterPro" id="IPR007627">
    <property type="entry name" value="RNA_pol_sigma70_r2"/>
</dbReference>
<dbReference type="PANTHER" id="PTHR43133">
    <property type="entry name" value="RNA POLYMERASE ECF-TYPE SIGMA FACTO"/>
    <property type="match status" value="1"/>
</dbReference>
<feature type="domain" description="RNA polymerase sigma-70 region 2" evidence="6">
    <location>
        <begin position="11"/>
        <end position="78"/>
    </location>
</feature>
<reference evidence="8 9" key="1">
    <citation type="submission" date="2019-01" db="EMBL/GenBank/DDBJ databases">
        <title>Draft genome sequence of Cellulomonas takizawaensis strain TKZ-21.</title>
        <authorList>
            <person name="Yamamura H."/>
            <person name="Hayashi T."/>
            <person name="Hamada M."/>
            <person name="Serisawa Y."/>
            <person name="Matsuyama K."/>
            <person name="Nakagawa Y."/>
            <person name="Otoguro M."/>
            <person name="Yanagida F."/>
            <person name="Hayakawa M."/>
        </authorList>
    </citation>
    <scope>NUCLEOTIDE SEQUENCE [LARGE SCALE GENOMIC DNA]</scope>
    <source>
        <strain evidence="8 9">NBRC12680</strain>
    </source>
</reference>
<dbReference type="AlphaFoldDB" id="A0A402DWF8"/>
<dbReference type="Pfam" id="PF04542">
    <property type="entry name" value="Sigma70_r2"/>
    <property type="match status" value="1"/>
</dbReference>
<comment type="similarity">
    <text evidence="1">Belongs to the sigma-70 factor family. ECF subfamily.</text>
</comment>
<sequence>MLGWGDAIDVLVRQRGPALLRYGYLLTGSTADAQDLVQEAVARVLARRPRLRAAVTLESYVRRTMATLVIDEGRRAQRWRQVRHLLAEPDQVADVASVTDDRHVLAVALSTLSPRQRTCVVLHHLDGLSGPEVAEVLGIAPGSVKRYLSEGMERLERVVGPVAEAGDVVAARGRGGR</sequence>
<keyword evidence="3" id="KW-0731">Sigma factor</keyword>
<evidence type="ECO:0000259" key="7">
    <source>
        <dbReference type="Pfam" id="PF08281"/>
    </source>
</evidence>
<accession>A0A402DWF8</accession>
<evidence type="ECO:0000313" key="9">
    <source>
        <dbReference type="Proteomes" id="UP000289954"/>
    </source>
</evidence>
<dbReference type="SUPFAM" id="SSF88659">
    <property type="entry name" value="Sigma3 and sigma4 domains of RNA polymerase sigma factors"/>
    <property type="match status" value="1"/>
</dbReference>
<dbReference type="GO" id="GO:0016987">
    <property type="term" value="F:sigma factor activity"/>
    <property type="evidence" value="ECO:0007669"/>
    <property type="project" value="UniProtKB-KW"/>
</dbReference>
<evidence type="ECO:0000259" key="6">
    <source>
        <dbReference type="Pfam" id="PF04542"/>
    </source>
</evidence>
<keyword evidence="9" id="KW-1185">Reference proteome</keyword>
<evidence type="ECO:0000256" key="2">
    <source>
        <dbReference type="ARBA" id="ARBA00023015"/>
    </source>
</evidence>
<proteinExistence type="inferred from homology"/>
<dbReference type="NCBIfam" id="TIGR02937">
    <property type="entry name" value="sigma70-ECF"/>
    <property type="match status" value="1"/>
</dbReference>
<dbReference type="EMBL" id="BIMR01000430">
    <property type="protein sequence ID" value="GCE78458.1"/>
    <property type="molecule type" value="Genomic_DNA"/>
</dbReference>
<dbReference type="InterPro" id="IPR013249">
    <property type="entry name" value="RNA_pol_sigma70_r4_t2"/>
</dbReference>
<dbReference type="InterPro" id="IPR039425">
    <property type="entry name" value="RNA_pol_sigma-70-like"/>
</dbReference>
<dbReference type="SUPFAM" id="SSF88946">
    <property type="entry name" value="Sigma2 domain of RNA polymerase sigma factors"/>
    <property type="match status" value="1"/>
</dbReference>
<gene>
    <name evidence="8" type="ORF">CBZ_35140</name>
</gene>
<keyword evidence="4" id="KW-0238">DNA-binding</keyword>
<dbReference type="InterPro" id="IPR013325">
    <property type="entry name" value="RNA_pol_sigma_r2"/>
</dbReference>
<dbReference type="Gene3D" id="1.10.10.10">
    <property type="entry name" value="Winged helix-like DNA-binding domain superfamily/Winged helix DNA-binding domain"/>
    <property type="match status" value="1"/>
</dbReference>
<keyword evidence="5" id="KW-0804">Transcription</keyword>